<evidence type="ECO:0000313" key="2">
    <source>
        <dbReference type="EMBL" id="RRT52608.1"/>
    </source>
</evidence>
<organism evidence="2 3">
    <name type="scientific">Ensete ventricosum</name>
    <name type="common">Abyssinian banana</name>
    <name type="synonym">Musa ensete</name>
    <dbReference type="NCBI Taxonomy" id="4639"/>
    <lineage>
        <taxon>Eukaryota</taxon>
        <taxon>Viridiplantae</taxon>
        <taxon>Streptophyta</taxon>
        <taxon>Embryophyta</taxon>
        <taxon>Tracheophyta</taxon>
        <taxon>Spermatophyta</taxon>
        <taxon>Magnoliopsida</taxon>
        <taxon>Liliopsida</taxon>
        <taxon>Zingiberales</taxon>
        <taxon>Musaceae</taxon>
        <taxon>Ensete</taxon>
    </lineage>
</organism>
<reference evidence="2 3" key="1">
    <citation type="journal article" date="2014" name="Agronomy (Basel)">
        <title>A Draft Genome Sequence for Ensete ventricosum, the Drought-Tolerant Tree Against Hunger.</title>
        <authorList>
            <person name="Harrison J."/>
            <person name="Moore K.A."/>
            <person name="Paszkiewicz K."/>
            <person name="Jones T."/>
            <person name="Grant M."/>
            <person name="Ambacheew D."/>
            <person name="Muzemil S."/>
            <person name="Studholme D.J."/>
        </authorList>
    </citation>
    <scope>NUCLEOTIDE SEQUENCE [LARGE SCALE GENOMIC DNA]</scope>
</reference>
<comment type="caution">
    <text evidence="2">The sequence shown here is derived from an EMBL/GenBank/DDBJ whole genome shotgun (WGS) entry which is preliminary data.</text>
</comment>
<feature type="region of interest" description="Disordered" evidence="1">
    <location>
        <begin position="1"/>
        <end position="21"/>
    </location>
</feature>
<evidence type="ECO:0000256" key="1">
    <source>
        <dbReference type="SAM" id="MobiDB-lite"/>
    </source>
</evidence>
<feature type="non-terminal residue" evidence="2">
    <location>
        <position position="1"/>
    </location>
</feature>
<evidence type="ECO:0000313" key="3">
    <source>
        <dbReference type="Proteomes" id="UP000287651"/>
    </source>
</evidence>
<sequence>LMGIDASNGQTDNPTKKKTTNQLQSLEKFYSGVTFPYPILLSKDYILKKIFRKDGPTLGFEFDAAPGNAVGYHTELQEPEPCHGKLQTAKRSKRQSSQRKSQERRKSTRIGKVTLLLFPMDILF</sequence>
<gene>
    <name evidence="2" type="ORF">B296_00038793</name>
</gene>
<name>A0A426YLK7_ENSVE</name>
<feature type="compositionally biased region" description="Basic residues" evidence="1">
    <location>
        <begin position="88"/>
        <end position="99"/>
    </location>
</feature>
<protein>
    <submittedName>
        <fullName evidence="2">Uncharacterized protein</fullName>
    </submittedName>
</protein>
<dbReference type="EMBL" id="AMZH03011580">
    <property type="protein sequence ID" value="RRT52608.1"/>
    <property type="molecule type" value="Genomic_DNA"/>
</dbReference>
<proteinExistence type="predicted"/>
<accession>A0A426YLK7</accession>
<feature type="region of interest" description="Disordered" evidence="1">
    <location>
        <begin position="74"/>
        <end position="107"/>
    </location>
</feature>
<dbReference type="Proteomes" id="UP000287651">
    <property type="component" value="Unassembled WGS sequence"/>
</dbReference>
<dbReference type="AlphaFoldDB" id="A0A426YLK7"/>